<evidence type="ECO:0000256" key="4">
    <source>
        <dbReference type="SAM" id="MobiDB-lite"/>
    </source>
</evidence>
<feature type="region of interest" description="Disordered" evidence="4">
    <location>
        <begin position="119"/>
        <end position="144"/>
    </location>
</feature>
<dbReference type="InterPro" id="IPR019148">
    <property type="entry name" value="Nuclear_protein_DGCR14_ESS-2"/>
</dbReference>
<proteinExistence type="inferred from homology"/>
<dbReference type="EMBL" id="BKCJ010554568">
    <property type="protein sequence ID" value="GFB11203.1"/>
    <property type="molecule type" value="Genomic_DNA"/>
</dbReference>
<dbReference type="PANTHER" id="PTHR12940:SF0">
    <property type="entry name" value="SPLICING FACTOR ESS-2 HOMOLOG"/>
    <property type="match status" value="1"/>
</dbReference>
<evidence type="ECO:0000256" key="2">
    <source>
        <dbReference type="ARBA" id="ARBA00009072"/>
    </source>
</evidence>
<gene>
    <name evidence="5" type="ORF">Tci_683174</name>
</gene>
<dbReference type="GO" id="GO:0071013">
    <property type="term" value="C:catalytic step 2 spliceosome"/>
    <property type="evidence" value="ECO:0007669"/>
    <property type="project" value="TreeGrafter"/>
</dbReference>
<name>A0A699KTW3_TANCI</name>
<sequence>MFNQYIMGHWYPSIPSLTNILQNDTGGMIEDAKKDRIINGVEKDDEVLVIYNSVTGGMPVLWSFLDRDGDKVKKYGLDDSKKTPNKFYVESNKKADNWYSFVLMPLPSPAPVVDESAFMTSGETEGTPLRLEDEDTPIDIGGSG</sequence>
<feature type="non-terminal residue" evidence="5">
    <location>
        <position position="144"/>
    </location>
</feature>
<evidence type="ECO:0000256" key="1">
    <source>
        <dbReference type="ARBA" id="ARBA00004123"/>
    </source>
</evidence>
<accession>A0A699KTW3</accession>
<organism evidence="5">
    <name type="scientific">Tanacetum cinerariifolium</name>
    <name type="common">Dalmatian daisy</name>
    <name type="synonym">Chrysanthemum cinerariifolium</name>
    <dbReference type="NCBI Taxonomy" id="118510"/>
    <lineage>
        <taxon>Eukaryota</taxon>
        <taxon>Viridiplantae</taxon>
        <taxon>Streptophyta</taxon>
        <taxon>Embryophyta</taxon>
        <taxon>Tracheophyta</taxon>
        <taxon>Spermatophyta</taxon>
        <taxon>Magnoliopsida</taxon>
        <taxon>eudicotyledons</taxon>
        <taxon>Gunneridae</taxon>
        <taxon>Pentapetalae</taxon>
        <taxon>asterids</taxon>
        <taxon>campanulids</taxon>
        <taxon>Asterales</taxon>
        <taxon>Asteraceae</taxon>
        <taxon>Asteroideae</taxon>
        <taxon>Anthemideae</taxon>
        <taxon>Anthemidinae</taxon>
        <taxon>Tanacetum</taxon>
    </lineage>
</organism>
<evidence type="ECO:0000256" key="3">
    <source>
        <dbReference type="ARBA" id="ARBA00023242"/>
    </source>
</evidence>
<dbReference type="AlphaFoldDB" id="A0A699KTW3"/>
<comment type="similarity">
    <text evidence="2">Belongs to the ESS2 family.</text>
</comment>
<dbReference type="PANTHER" id="PTHR12940">
    <property type="entry name" value="ES-2 PROTEIN - RELATED"/>
    <property type="match status" value="1"/>
</dbReference>
<reference evidence="5" key="1">
    <citation type="journal article" date="2019" name="Sci. Rep.">
        <title>Draft genome of Tanacetum cinerariifolium, the natural source of mosquito coil.</title>
        <authorList>
            <person name="Yamashiro T."/>
            <person name="Shiraishi A."/>
            <person name="Satake H."/>
            <person name="Nakayama K."/>
        </authorList>
    </citation>
    <scope>NUCLEOTIDE SEQUENCE</scope>
</reference>
<comment type="caution">
    <text evidence="5">The sequence shown here is derived from an EMBL/GenBank/DDBJ whole genome shotgun (WGS) entry which is preliminary data.</text>
</comment>
<protein>
    <submittedName>
        <fullName evidence="5">Uncharacterized protein</fullName>
    </submittedName>
</protein>
<comment type="subcellular location">
    <subcellularLocation>
        <location evidence="1">Nucleus</location>
    </subcellularLocation>
</comment>
<evidence type="ECO:0000313" key="5">
    <source>
        <dbReference type="EMBL" id="GFB11203.1"/>
    </source>
</evidence>
<keyword evidence="3" id="KW-0539">Nucleus</keyword>